<gene>
    <name evidence="3" type="ORF">SAMN04488090_3761</name>
</gene>
<sequence>MVSFRTTGALALFIFLLSLTRIWAAGPVLGIERTGEYLPLLKGKSVGLVVNHTSVFPNRTHLADSLRSLGVKITVIFGPEHGFRGKADAGEHVSNAVDARTGIPVVSLYGSHQKPTAEDLKPVDILLFDIQDVGARFYTYTSTMHYVMEAAAENGKPVIVLDRPNPIRDFVDGPVLDRRFASFVGLNPVPLAHGCTVAELARMINGEGWLKEGRRCNLTTVSCLSYSHSDSYILPVPPSPNLPNQQSVRLYTSLCLFEGTAISVGRGTDTQFQVIGGTSSAYGSYSFTPEDKPGAMNPLHKGKVCYGLDLRKEPVTGFTLRYLIDFYQKSPDKSAFITRPKAFDQLAGTDQLRQQLLAGKSEAEIRASWEPALSAYKQLRKKYLLYP</sequence>
<organism evidence="3 4">
    <name type="scientific">Siphonobacter aquaeclarae</name>
    <dbReference type="NCBI Taxonomy" id="563176"/>
    <lineage>
        <taxon>Bacteria</taxon>
        <taxon>Pseudomonadati</taxon>
        <taxon>Bacteroidota</taxon>
        <taxon>Cytophagia</taxon>
        <taxon>Cytophagales</taxon>
        <taxon>Cytophagaceae</taxon>
        <taxon>Siphonobacter</taxon>
    </lineage>
</organism>
<reference evidence="3 4" key="1">
    <citation type="submission" date="2016-10" db="EMBL/GenBank/DDBJ databases">
        <authorList>
            <person name="de Groot N.N."/>
        </authorList>
    </citation>
    <scope>NUCLEOTIDE SEQUENCE [LARGE SCALE GENOMIC DNA]</scope>
    <source>
        <strain evidence="3 4">DSM 21668</strain>
    </source>
</reference>
<dbReference type="PANTHER" id="PTHR42915">
    <property type="entry name" value="HYPOTHETICAL 460 KDA PROTEIN IN FEUA-SIGW INTERGENIC REGION [PRECURSOR]"/>
    <property type="match status" value="1"/>
</dbReference>
<dbReference type="GO" id="GO:0033922">
    <property type="term" value="F:peptidoglycan beta-N-acetylmuramidase activity"/>
    <property type="evidence" value="ECO:0007669"/>
    <property type="project" value="InterPro"/>
</dbReference>
<feature type="domain" description="Peptidoglycan beta-N-acetylmuramidase NamZ N-terminal" evidence="1">
    <location>
        <begin position="46"/>
        <end position="245"/>
    </location>
</feature>
<dbReference type="InterPro" id="IPR008302">
    <property type="entry name" value="NamZ"/>
</dbReference>
<dbReference type="InterPro" id="IPR048502">
    <property type="entry name" value="NamZ_N"/>
</dbReference>
<dbReference type="OrthoDB" id="9801061at2"/>
<feature type="domain" description="Peptidoglycan beta-N-acetylmuramidase NamZ C-terminal" evidence="2">
    <location>
        <begin position="250"/>
        <end position="386"/>
    </location>
</feature>
<dbReference type="Gene3D" id="3.90.1150.140">
    <property type="match status" value="1"/>
</dbReference>
<dbReference type="RefSeq" id="WP_093205803.1">
    <property type="nucleotide sequence ID" value="NZ_FNGS01000007.1"/>
</dbReference>
<dbReference type="Pfam" id="PF20732">
    <property type="entry name" value="NamZ_C"/>
    <property type="match status" value="1"/>
</dbReference>
<accession>A0A1G9UCA3</accession>
<dbReference type="EMBL" id="FNGS01000007">
    <property type="protein sequence ID" value="SDM57453.1"/>
    <property type="molecule type" value="Genomic_DNA"/>
</dbReference>
<dbReference type="PANTHER" id="PTHR42915:SF1">
    <property type="entry name" value="PEPTIDOGLYCAN BETA-N-ACETYLMURAMIDASE NAMZ"/>
    <property type="match status" value="1"/>
</dbReference>
<dbReference type="AlphaFoldDB" id="A0A1G9UCA3"/>
<dbReference type="Proteomes" id="UP000198901">
    <property type="component" value="Unassembled WGS sequence"/>
</dbReference>
<dbReference type="Gene3D" id="3.40.50.12170">
    <property type="entry name" value="Uncharacterised protein PF07075, DUF1343"/>
    <property type="match status" value="1"/>
</dbReference>
<evidence type="ECO:0000313" key="4">
    <source>
        <dbReference type="Proteomes" id="UP000198901"/>
    </source>
</evidence>
<dbReference type="STRING" id="563176.SAMN04488090_3761"/>
<protein>
    <submittedName>
        <fullName evidence="3">Uncharacterized conserved protein YbbC, DUF1343 family</fullName>
    </submittedName>
</protein>
<keyword evidence="4" id="KW-1185">Reference proteome</keyword>
<evidence type="ECO:0000313" key="3">
    <source>
        <dbReference type="EMBL" id="SDM57453.1"/>
    </source>
</evidence>
<proteinExistence type="predicted"/>
<name>A0A1G9UCA3_9BACT</name>
<evidence type="ECO:0000259" key="2">
    <source>
        <dbReference type="Pfam" id="PF20732"/>
    </source>
</evidence>
<dbReference type="InterPro" id="IPR048503">
    <property type="entry name" value="NamZ_C"/>
</dbReference>
<dbReference type="PIRSF" id="PIRSF016719">
    <property type="entry name" value="UCP016719"/>
    <property type="match status" value="1"/>
</dbReference>
<dbReference type="Pfam" id="PF07075">
    <property type="entry name" value="NamZ_N"/>
    <property type="match status" value="1"/>
</dbReference>
<evidence type="ECO:0000259" key="1">
    <source>
        <dbReference type="Pfam" id="PF07075"/>
    </source>
</evidence>